<comment type="caution">
    <text evidence="2">The sequence shown here is derived from an EMBL/GenBank/DDBJ whole genome shotgun (WGS) entry which is preliminary data.</text>
</comment>
<keyword evidence="3" id="KW-1185">Reference proteome</keyword>
<sequence>MATGIFAFAARLLGISPDVVKVIATLIAIAVALGSAWGGYELIKHRGAEEVRSQIQKENADAMVKGIDAGRSFDDCVAAGGVYDFRRQRCAGATPGAR</sequence>
<dbReference type="RefSeq" id="WP_378219913.1">
    <property type="nucleotide sequence ID" value="NZ_JBHRTK010000009.1"/>
</dbReference>
<accession>A0ABV7K9X1</accession>
<evidence type="ECO:0000256" key="1">
    <source>
        <dbReference type="SAM" id="Phobius"/>
    </source>
</evidence>
<name>A0ABV7K9X1_9HYPH</name>
<feature type="transmembrane region" description="Helical" evidence="1">
    <location>
        <begin position="22"/>
        <end position="43"/>
    </location>
</feature>
<reference evidence="3" key="1">
    <citation type="journal article" date="2019" name="Int. J. Syst. Evol. Microbiol.">
        <title>The Global Catalogue of Microorganisms (GCM) 10K type strain sequencing project: providing services to taxonomists for standard genome sequencing and annotation.</title>
        <authorList>
            <consortium name="The Broad Institute Genomics Platform"/>
            <consortium name="The Broad Institute Genome Sequencing Center for Infectious Disease"/>
            <person name="Wu L."/>
            <person name="Ma J."/>
        </authorList>
    </citation>
    <scope>NUCLEOTIDE SEQUENCE [LARGE SCALE GENOMIC DNA]</scope>
    <source>
        <strain evidence="3">KCTC 52165</strain>
    </source>
</reference>
<evidence type="ECO:0000313" key="3">
    <source>
        <dbReference type="Proteomes" id="UP001595583"/>
    </source>
</evidence>
<dbReference type="EMBL" id="JBHRTK010000009">
    <property type="protein sequence ID" value="MFC3206102.1"/>
    <property type="molecule type" value="Genomic_DNA"/>
</dbReference>
<proteinExistence type="predicted"/>
<keyword evidence="1" id="KW-0472">Membrane</keyword>
<keyword evidence="1" id="KW-0812">Transmembrane</keyword>
<organism evidence="2 3">
    <name type="scientific">Aquamicrobium soli</name>
    <dbReference type="NCBI Taxonomy" id="1811518"/>
    <lineage>
        <taxon>Bacteria</taxon>
        <taxon>Pseudomonadati</taxon>
        <taxon>Pseudomonadota</taxon>
        <taxon>Alphaproteobacteria</taxon>
        <taxon>Hyphomicrobiales</taxon>
        <taxon>Phyllobacteriaceae</taxon>
        <taxon>Aquamicrobium</taxon>
    </lineage>
</organism>
<gene>
    <name evidence="2" type="ORF">ACFOHJ_07765</name>
</gene>
<keyword evidence="1" id="KW-1133">Transmembrane helix</keyword>
<evidence type="ECO:0000313" key="2">
    <source>
        <dbReference type="EMBL" id="MFC3206102.1"/>
    </source>
</evidence>
<protein>
    <submittedName>
        <fullName evidence="2">Uncharacterized protein</fullName>
    </submittedName>
</protein>
<dbReference type="Proteomes" id="UP001595583">
    <property type="component" value="Unassembled WGS sequence"/>
</dbReference>